<dbReference type="RefSeq" id="WP_229640173.1">
    <property type="nucleotide sequence ID" value="NZ_JADWDC010000017.1"/>
</dbReference>
<evidence type="ECO:0000313" key="2">
    <source>
        <dbReference type="Proteomes" id="UP000729733"/>
    </source>
</evidence>
<dbReference type="AlphaFoldDB" id="A0A964FGZ9"/>
<protein>
    <submittedName>
        <fullName evidence="1">Uncharacterized protein</fullName>
    </submittedName>
</protein>
<dbReference type="Proteomes" id="UP000729733">
    <property type="component" value="Unassembled WGS sequence"/>
</dbReference>
<gene>
    <name evidence="1" type="ORF">I4641_09110</name>
</gene>
<comment type="caution">
    <text evidence="1">The sequence shown here is derived from an EMBL/GenBank/DDBJ whole genome shotgun (WGS) entry which is preliminary data.</text>
</comment>
<reference evidence="1" key="1">
    <citation type="journal article" date="2021" name="Antonie Van Leeuwenhoek">
        <title>Draft genome and description of Waterburya agarophytonicola gen. nov. sp. nov. (Pleurocapsales, Cyanobacteria): a seaweed symbiont.</title>
        <authorList>
            <person name="Bonthond G."/>
            <person name="Shalygin S."/>
            <person name="Bayer T."/>
            <person name="Weinberger F."/>
        </authorList>
    </citation>
    <scope>NUCLEOTIDE SEQUENCE</scope>
    <source>
        <strain evidence="1">KI4</strain>
    </source>
</reference>
<name>A0A964FGZ9_9CYAN</name>
<organism evidence="1 2">
    <name type="scientific">Waterburya agarophytonicola KI4</name>
    <dbReference type="NCBI Taxonomy" id="2874699"/>
    <lineage>
        <taxon>Bacteria</taxon>
        <taxon>Bacillati</taxon>
        <taxon>Cyanobacteriota</taxon>
        <taxon>Cyanophyceae</taxon>
        <taxon>Pleurocapsales</taxon>
        <taxon>Hyellaceae</taxon>
        <taxon>Waterburya</taxon>
        <taxon>Waterburya agarophytonicola</taxon>
    </lineage>
</organism>
<sequence>MLINQLGYEFLMAIALFNKGTFHSGLPILPDKTDISNLLGNSPEDS</sequence>
<accession>A0A964FGZ9</accession>
<keyword evidence="2" id="KW-1185">Reference proteome</keyword>
<proteinExistence type="predicted"/>
<evidence type="ECO:0000313" key="1">
    <source>
        <dbReference type="EMBL" id="MCC0177134.1"/>
    </source>
</evidence>
<dbReference type="EMBL" id="JADWDC010000017">
    <property type="protein sequence ID" value="MCC0177134.1"/>
    <property type="molecule type" value="Genomic_DNA"/>
</dbReference>